<keyword evidence="1" id="KW-0472">Membrane</keyword>
<dbReference type="AlphaFoldDB" id="A0A0G1XNY7"/>
<keyword evidence="1" id="KW-1133">Transmembrane helix</keyword>
<feature type="transmembrane region" description="Helical" evidence="1">
    <location>
        <begin position="57"/>
        <end position="79"/>
    </location>
</feature>
<name>A0A0G1XNY7_9BACT</name>
<protein>
    <submittedName>
        <fullName evidence="2">Uncharacterized protein</fullName>
    </submittedName>
</protein>
<proteinExistence type="predicted"/>
<dbReference type="Proteomes" id="UP000034711">
    <property type="component" value="Unassembled WGS sequence"/>
</dbReference>
<evidence type="ECO:0000313" key="3">
    <source>
        <dbReference type="Proteomes" id="UP000034711"/>
    </source>
</evidence>
<accession>A0A0G1XNY7</accession>
<feature type="transmembrane region" description="Helical" evidence="1">
    <location>
        <begin position="86"/>
        <end position="106"/>
    </location>
</feature>
<sequence length="109" mass="11897">MIEGQAKQKIYRRLGFVFLLAPLVAWAGLFWTMVLAIAQSNAAPQNIFLDSVITSALTIFLLGVFGSIVFLPVAVICFWQAKISKIDLLIVISGLAIQLVIIGHVVGVW</sequence>
<reference evidence="2 3" key="1">
    <citation type="journal article" date="2015" name="Nature">
        <title>rRNA introns, odd ribosomes, and small enigmatic genomes across a large radiation of phyla.</title>
        <authorList>
            <person name="Brown C.T."/>
            <person name="Hug L.A."/>
            <person name="Thomas B.C."/>
            <person name="Sharon I."/>
            <person name="Castelle C.J."/>
            <person name="Singh A."/>
            <person name="Wilkins M.J."/>
            <person name="Williams K.H."/>
            <person name="Banfield J.F."/>
        </authorList>
    </citation>
    <scope>NUCLEOTIDE SEQUENCE [LARGE SCALE GENOMIC DNA]</scope>
</reference>
<organism evidence="2 3">
    <name type="scientific">Candidatus Uhrbacteria bacterium GW2011_GWA2_53_10</name>
    <dbReference type="NCBI Taxonomy" id="1618980"/>
    <lineage>
        <taxon>Bacteria</taxon>
        <taxon>Candidatus Uhriibacteriota</taxon>
    </lineage>
</organism>
<feature type="transmembrane region" description="Helical" evidence="1">
    <location>
        <begin position="14"/>
        <end position="37"/>
    </location>
</feature>
<evidence type="ECO:0000313" key="2">
    <source>
        <dbReference type="EMBL" id="KKW32616.1"/>
    </source>
</evidence>
<evidence type="ECO:0000256" key="1">
    <source>
        <dbReference type="SAM" id="Phobius"/>
    </source>
</evidence>
<keyword evidence="1" id="KW-0812">Transmembrane</keyword>
<comment type="caution">
    <text evidence="2">The sequence shown here is derived from an EMBL/GenBank/DDBJ whole genome shotgun (WGS) entry which is preliminary data.</text>
</comment>
<dbReference type="EMBL" id="LCRI01000017">
    <property type="protein sequence ID" value="KKW32616.1"/>
    <property type="molecule type" value="Genomic_DNA"/>
</dbReference>
<gene>
    <name evidence="2" type="ORF">UY77_C0017G0002</name>
</gene>